<evidence type="ECO:0000256" key="2">
    <source>
        <dbReference type="ARBA" id="ARBA00022618"/>
    </source>
</evidence>
<dbReference type="Gene3D" id="3.40.630.30">
    <property type="match status" value="1"/>
</dbReference>
<evidence type="ECO:0000256" key="3">
    <source>
        <dbReference type="ARBA" id="ARBA00023306"/>
    </source>
</evidence>
<dbReference type="SMART" id="SM01084">
    <property type="entry name" value="CKS"/>
    <property type="match status" value="1"/>
</dbReference>
<dbReference type="Proteomes" id="UP000292052">
    <property type="component" value="Unassembled WGS sequence"/>
</dbReference>
<dbReference type="EMBL" id="QDEB01081943">
    <property type="protein sequence ID" value="RZC34221.1"/>
    <property type="molecule type" value="Genomic_DNA"/>
</dbReference>
<dbReference type="PANTHER" id="PTHR20958:SF6">
    <property type="entry name" value="GLYCINE N-ACYLTRANSFERASE-LIKE PROTEIN"/>
    <property type="match status" value="1"/>
</dbReference>
<dbReference type="InterPro" id="IPR036858">
    <property type="entry name" value="Cyclin-dep_kinase_reg-sub_sf"/>
</dbReference>
<dbReference type="InterPro" id="IPR013653">
    <property type="entry name" value="GCN5-like_dom"/>
</dbReference>
<dbReference type="STRING" id="1661398.A0A482VMP4"/>
<keyword evidence="3 5" id="KW-0131">Cell cycle</keyword>
<comment type="caution">
    <text evidence="7">The sequence shown here is derived from an EMBL/GenBank/DDBJ whole genome shotgun (WGS) entry which is preliminary data.</text>
</comment>
<dbReference type="Pfam" id="PF01111">
    <property type="entry name" value="CKS"/>
    <property type="match status" value="1"/>
</dbReference>
<dbReference type="Pfam" id="PF08445">
    <property type="entry name" value="FR47"/>
    <property type="match status" value="1"/>
</dbReference>
<dbReference type="InterPro" id="IPR053225">
    <property type="entry name" value="Acyl-CoA_N-acyltransferase"/>
</dbReference>
<evidence type="ECO:0000313" key="8">
    <source>
        <dbReference type="Proteomes" id="UP000292052"/>
    </source>
</evidence>
<feature type="domain" description="N-acetyltransferase" evidence="6">
    <location>
        <begin position="200"/>
        <end position="338"/>
    </location>
</feature>
<dbReference type="InterPro" id="IPR000182">
    <property type="entry name" value="GNAT_dom"/>
</dbReference>
<keyword evidence="2 5" id="KW-0132">Cell division</keyword>
<evidence type="ECO:0000313" key="7">
    <source>
        <dbReference type="EMBL" id="RZC34221.1"/>
    </source>
</evidence>
<dbReference type="InterPro" id="IPR000789">
    <property type="entry name" value="Cyclin-dep_kinase_reg-sub"/>
</dbReference>
<dbReference type="PRINTS" id="PR00296">
    <property type="entry name" value="CYCLINKINASE"/>
</dbReference>
<name>A0A482VMP4_ASBVE</name>
<dbReference type="InterPro" id="IPR016181">
    <property type="entry name" value="Acyl_CoA_acyltransferase"/>
</dbReference>
<evidence type="ECO:0000256" key="4">
    <source>
        <dbReference type="ARBA" id="ARBA00068939"/>
    </source>
</evidence>
<dbReference type="FunFam" id="3.30.170.10:FF:000001">
    <property type="entry name" value="Cyclin-dependent kinases regulatory subunit"/>
    <property type="match status" value="1"/>
</dbReference>
<dbReference type="GO" id="GO:0051301">
    <property type="term" value="P:cell division"/>
    <property type="evidence" value="ECO:0007669"/>
    <property type="project" value="UniProtKB-UniRule"/>
</dbReference>
<comment type="function">
    <text evidence="5">Binds to the catalytic subunit of the cyclin dependent kinases and is essential for their biological function.</text>
</comment>
<sequence>MQRNIYYSDKYYDDEYEYRHVVLPKEMVKLVPKTHLMSEEEWRGIGVQQSKGWVHYMTHSPGIKWKRSKKYRNRVSFMSPNSSWERDGTIIVLLKVSRCSHHLNVKSQSHFFQCHCYLIFVFTLDENCTNLYKGLTETSLIGYKSENTTFFCVHKKHIPTVIRVVDNKNLKISQSEVPYLMYAASPEEVGKFAITCPPDVHVKKLDPSLGEQINSVWPHKFPGSEGFVSDLIEINGGYGLFLKGSDEPVAWVLKHCFGQVGMLQTDDNHKRKGYASLVLKALAKEMGGEGLWPFGTVLADNSASVGMFQRLGFRNVGTFAYINQGYYWRDYTGSIPADAVVGGKDINSRDIYIGQAYDRSMGLIAVQINPGEKEVAIPLNGVVRKVHNHVKILCGPLNNFYWLAANATALNSIVGSKQPVIGGHVDGGGQLNIGRISYRSETKIGRILAYNVGKAFFYFHNDGKEGANVNSYEILLYGADVNNDIRSENFKPY</sequence>
<gene>
    <name evidence="7" type="ORF">BDFB_003911</name>
</gene>
<dbReference type="SUPFAM" id="SSF55637">
    <property type="entry name" value="Cell cycle regulatory proteins"/>
    <property type="match status" value="1"/>
</dbReference>
<reference evidence="7 8" key="1">
    <citation type="submission" date="2017-03" db="EMBL/GenBank/DDBJ databases">
        <title>Genome of the blue death feigning beetle - Asbolus verrucosus.</title>
        <authorList>
            <person name="Rider S.D."/>
        </authorList>
    </citation>
    <scope>NUCLEOTIDE SEQUENCE [LARGE SCALE GENOMIC DNA]</scope>
    <source>
        <strain evidence="7">Butters</strain>
        <tissue evidence="7">Head and leg muscle</tissue>
    </source>
</reference>
<dbReference type="SUPFAM" id="SSF55729">
    <property type="entry name" value="Acyl-CoA N-acyltransferases (Nat)"/>
    <property type="match status" value="1"/>
</dbReference>
<protein>
    <recommendedName>
        <fullName evidence="4 5">Cyclin-dependent kinases regulatory subunit</fullName>
    </recommendedName>
</protein>
<organism evidence="7 8">
    <name type="scientific">Asbolus verrucosus</name>
    <name type="common">Desert ironclad beetle</name>
    <dbReference type="NCBI Taxonomy" id="1661398"/>
    <lineage>
        <taxon>Eukaryota</taxon>
        <taxon>Metazoa</taxon>
        <taxon>Ecdysozoa</taxon>
        <taxon>Arthropoda</taxon>
        <taxon>Hexapoda</taxon>
        <taxon>Insecta</taxon>
        <taxon>Pterygota</taxon>
        <taxon>Neoptera</taxon>
        <taxon>Endopterygota</taxon>
        <taxon>Coleoptera</taxon>
        <taxon>Polyphaga</taxon>
        <taxon>Cucujiformia</taxon>
        <taxon>Tenebrionidae</taxon>
        <taxon>Pimeliinae</taxon>
        <taxon>Asbolus</taxon>
    </lineage>
</organism>
<dbReference type="GO" id="GO:0016538">
    <property type="term" value="F:cyclin-dependent protein serine/threonine kinase regulator activity"/>
    <property type="evidence" value="ECO:0007669"/>
    <property type="project" value="InterPro"/>
</dbReference>
<evidence type="ECO:0000256" key="1">
    <source>
        <dbReference type="ARBA" id="ARBA00007782"/>
    </source>
</evidence>
<keyword evidence="8" id="KW-1185">Reference proteome</keyword>
<dbReference type="AlphaFoldDB" id="A0A482VMP4"/>
<comment type="similarity">
    <text evidence="1 5">Belongs to the CKS family.</text>
</comment>
<dbReference type="PANTHER" id="PTHR20958">
    <property type="entry name" value="GLYCINE N-ACYLTRANSFERASE-LIKE PROTEIN"/>
    <property type="match status" value="1"/>
</dbReference>
<dbReference type="PROSITE" id="PS51186">
    <property type="entry name" value="GNAT"/>
    <property type="match status" value="1"/>
</dbReference>
<dbReference type="GO" id="GO:0016747">
    <property type="term" value="F:acyltransferase activity, transferring groups other than amino-acyl groups"/>
    <property type="evidence" value="ECO:0007669"/>
    <property type="project" value="InterPro"/>
</dbReference>
<evidence type="ECO:0000256" key="5">
    <source>
        <dbReference type="RuleBase" id="RU311113"/>
    </source>
</evidence>
<dbReference type="OrthoDB" id="7305308at2759"/>
<evidence type="ECO:0000259" key="6">
    <source>
        <dbReference type="PROSITE" id="PS51186"/>
    </source>
</evidence>
<dbReference type="Gene3D" id="3.30.170.10">
    <property type="entry name" value="Cyclin-dependent kinase, regulatory subunit"/>
    <property type="match status" value="1"/>
</dbReference>
<dbReference type="PROSITE" id="PS00944">
    <property type="entry name" value="CKS_1"/>
    <property type="match status" value="1"/>
</dbReference>
<proteinExistence type="inferred from homology"/>
<accession>A0A482VMP4</accession>